<sequence length="51" mass="5522">METKLLQLFKAVKSVKIGGHRVKVKYPYKFSADAGATVVQLGGADRRGTNS</sequence>
<reference evidence="1" key="1">
    <citation type="journal article" date="2015" name="Nature">
        <title>Complex archaea that bridge the gap between prokaryotes and eukaryotes.</title>
        <authorList>
            <person name="Spang A."/>
            <person name="Saw J.H."/>
            <person name="Jorgensen S.L."/>
            <person name="Zaremba-Niedzwiedzka K."/>
            <person name="Martijn J."/>
            <person name="Lind A.E."/>
            <person name="van Eijk R."/>
            <person name="Schleper C."/>
            <person name="Guy L."/>
            <person name="Ettema T.J."/>
        </authorList>
    </citation>
    <scope>NUCLEOTIDE SEQUENCE</scope>
</reference>
<evidence type="ECO:0000313" key="1">
    <source>
        <dbReference type="EMBL" id="KKK48641.1"/>
    </source>
</evidence>
<accession>A0A0F8YKL5</accession>
<gene>
    <name evidence="1" type="ORF">LCGC14_3143110</name>
</gene>
<organism evidence="1">
    <name type="scientific">marine sediment metagenome</name>
    <dbReference type="NCBI Taxonomy" id="412755"/>
    <lineage>
        <taxon>unclassified sequences</taxon>
        <taxon>metagenomes</taxon>
        <taxon>ecological metagenomes</taxon>
    </lineage>
</organism>
<dbReference type="AlphaFoldDB" id="A0A0F8YKL5"/>
<comment type="caution">
    <text evidence="1">The sequence shown here is derived from an EMBL/GenBank/DDBJ whole genome shotgun (WGS) entry which is preliminary data.</text>
</comment>
<proteinExistence type="predicted"/>
<protein>
    <submittedName>
        <fullName evidence="1">Uncharacterized protein</fullName>
    </submittedName>
</protein>
<dbReference type="EMBL" id="LAZR01068963">
    <property type="protein sequence ID" value="KKK48641.1"/>
    <property type="molecule type" value="Genomic_DNA"/>
</dbReference>
<name>A0A0F8YKL5_9ZZZZ</name>